<name>A0A840HWW3_9SPHN</name>
<evidence type="ECO:0000313" key="2">
    <source>
        <dbReference type="Proteomes" id="UP000575068"/>
    </source>
</evidence>
<accession>A0A840HWW3</accession>
<organism evidence="1 2">
    <name type="scientific">Rhizorhapis suberifaciens</name>
    <name type="common">corky root of lettuce</name>
    <dbReference type="NCBI Taxonomy" id="13656"/>
    <lineage>
        <taxon>Bacteria</taxon>
        <taxon>Pseudomonadati</taxon>
        <taxon>Pseudomonadota</taxon>
        <taxon>Alphaproteobacteria</taxon>
        <taxon>Sphingomonadales</taxon>
        <taxon>Sphingomonadaceae</taxon>
        <taxon>Rhizorhapis</taxon>
    </lineage>
</organism>
<proteinExistence type="predicted"/>
<dbReference type="Proteomes" id="UP000575068">
    <property type="component" value="Unassembled WGS sequence"/>
</dbReference>
<dbReference type="AlphaFoldDB" id="A0A840HWW3"/>
<dbReference type="EMBL" id="JACHOV010000017">
    <property type="protein sequence ID" value="MBB4642852.1"/>
    <property type="molecule type" value="Genomic_DNA"/>
</dbReference>
<reference evidence="1 2" key="1">
    <citation type="submission" date="2020-08" db="EMBL/GenBank/DDBJ databases">
        <title>Genomic Encyclopedia of Type Strains, Phase IV (KMG-IV): sequencing the most valuable type-strain genomes for metagenomic binning, comparative biology and taxonomic classification.</title>
        <authorList>
            <person name="Goeker M."/>
        </authorList>
    </citation>
    <scope>NUCLEOTIDE SEQUENCE [LARGE SCALE GENOMIC DNA]</scope>
    <source>
        <strain evidence="1 2">DSM 7465</strain>
    </source>
</reference>
<gene>
    <name evidence="1" type="ORF">HNQ99_003188</name>
</gene>
<evidence type="ECO:0000313" key="1">
    <source>
        <dbReference type="EMBL" id="MBB4642852.1"/>
    </source>
</evidence>
<keyword evidence="2" id="KW-1185">Reference proteome</keyword>
<protein>
    <submittedName>
        <fullName evidence="1">Uncharacterized protein</fullName>
    </submittedName>
</protein>
<comment type="caution">
    <text evidence="1">The sequence shown here is derived from an EMBL/GenBank/DDBJ whole genome shotgun (WGS) entry which is preliminary data.</text>
</comment>
<sequence length="107" mass="11841">MREAVRDKGSRTFSKESRLIFLNGKNEDPSFAQPLYVSLFQQQDGSYTPVESMIGGNGARWEKSLAARGSGDSLAADLLDWQKLTERCQVATKQRTSPCAAEGPMRI</sequence>